<evidence type="ECO:0000313" key="9">
    <source>
        <dbReference type="Proteomes" id="UP000283634"/>
    </source>
</evidence>
<dbReference type="Pfam" id="PF03798">
    <property type="entry name" value="TRAM_LAG1_CLN8"/>
    <property type="match status" value="1"/>
</dbReference>
<gene>
    <name evidence="8" type="ORF">TraAM80_10569</name>
</gene>
<protein>
    <submittedName>
        <fullName evidence="8">Dihydroceramide synthase</fullName>
    </submittedName>
</protein>
<dbReference type="EMBL" id="MKGL01001057">
    <property type="protein sequence ID" value="RNE94824.1"/>
    <property type="molecule type" value="Genomic_DNA"/>
</dbReference>
<evidence type="ECO:0000256" key="3">
    <source>
        <dbReference type="ARBA" id="ARBA00022989"/>
    </source>
</evidence>
<keyword evidence="3 6" id="KW-1133">Transmembrane helix</keyword>
<evidence type="ECO:0000256" key="2">
    <source>
        <dbReference type="ARBA" id="ARBA00022692"/>
    </source>
</evidence>
<dbReference type="RefSeq" id="XP_029232978.1">
    <property type="nucleotide sequence ID" value="XM_029387181.1"/>
</dbReference>
<dbReference type="AlphaFoldDB" id="A0A422MNN3"/>
<sequence>MEAPGIAEGARGVPANMYAMPLSRAMEYGFVAHYNHTGDPATDRHANNLSFTSEQLWWLATNPLSLQVHLNGWGGVGWDAAALPQLLPALVWAAMLVVARFFFRREIARLGLYLQVVVPSSGPKRVDEGSGAKAAHLSRGQRNKLRKFQTQVWLAVTYTASTLFGYMVQRDELWFGLPLSEANRINILSPHPYRPGLWLLLYYQYGLGFYLAECFLHLVDRDIKRSDFLEYLVHHVVTIALIVLSHCSYEHRFGAYVLFIHDVSDVLLAVSKALSYVVKAAEEREQRAARNGGRRTGPAEAPACRLYKLVFSNTTVLICFAAFAVSFFFLRLVCLPTLALASAGLAVKLRTCTVCYWVLVFLLQVVLQGLQVYWFSLIVRLAVQMIFGGPLTDIRSEDDEEDDEDEEKMTASSRKTADGKALWSAHWRPVACLSVVFTMSMLFCVGLLVD</sequence>
<accession>A0A422MNN3</accession>
<name>A0A422MNN3_TRYRA</name>
<dbReference type="OrthoDB" id="537032at2759"/>
<evidence type="ECO:0000256" key="1">
    <source>
        <dbReference type="ARBA" id="ARBA00004141"/>
    </source>
</evidence>
<feature type="domain" description="TLC" evidence="7">
    <location>
        <begin position="146"/>
        <end position="387"/>
    </location>
</feature>
<feature type="transmembrane region" description="Helical" evidence="6">
    <location>
        <begin position="197"/>
        <end position="219"/>
    </location>
</feature>
<comment type="caution">
    <text evidence="8">The sequence shown here is derived from an EMBL/GenBank/DDBJ whole genome shotgun (WGS) entry which is preliminary data.</text>
</comment>
<dbReference type="PROSITE" id="PS50922">
    <property type="entry name" value="TLC"/>
    <property type="match status" value="1"/>
</dbReference>
<proteinExistence type="predicted"/>
<dbReference type="Proteomes" id="UP000283634">
    <property type="component" value="Unassembled WGS sequence"/>
</dbReference>
<organism evidence="8 9">
    <name type="scientific">Trypanosoma rangeli</name>
    <dbReference type="NCBI Taxonomy" id="5698"/>
    <lineage>
        <taxon>Eukaryota</taxon>
        <taxon>Discoba</taxon>
        <taxon>Euglenozoa</taxon>
        <taxon>Kinetoplastea</taxon>
        <taxon>Metakinetoplastina</taxon>
        <taxon>Trypanosomatida</taxon>
        <taxon>Trypanosomatidae</taxon>
        <taxon>Trypanosoma</taxon>
        <taxon>Herpetosoma</taxon>
    </lineage>
</organism>
<dbReference type="PANTHER" id="PTHR12560">
    <property type="entry name" value="LONGEVITY ASSURANCE FACTOR 1 LAG1"/>
    <property type="match status" value="1"/>
</dbReference>
<feature type="transmembrane region" description="Helical" evidence="6">
    <location>
        <begin position="315"/>
        <end position="342"/>
    </location>
</feature>
<dbReference type="GO" id="GO:0050291">
    <property type="term" value="F:sphingosine N-acyltransferase activity"/>
    <property type="evidence" value="ECO:0007669"/>
    <property type="project" value="InterPro"/>
</dbReference>
<dbReference type="GO" id="GO:0005783">
    <property type="term" value="C:endoplasmic reticulum"/>
    <property type="evidence" value="ECO:0007669"/>
    <property type="project" value="TreeGrafter"/>
</dbReference>
<reference evidence="8 9" key="1">
    <citation type="journal article" date="2018" name="BMC Genomics">
        <title>Genomic comparison of Trypanosoma conorhini and Trypanosoma rangeli to Trypanosoma cruzi strains of high and low virulence.</title>
        <authorList>
            <person name="Bradwell K.R."/>
            <person name="Koparde V.N."/>
            <person name="Matveyev A.V."/>
            <person name="Serrano M.G."/>
            <person name="Alves J.M."/>
            <person name="Parikh H."/>
            <person name="Huang B."/>
            <person name="Lee V."/>
            <person name="Espinosa-Alvarez O."/>
            <person name="Ortiz P.A."/>
            <person name="Costa-Martins A.G."/>
            <person name="Teixeira M.M."/>
            <person name="Buck G.A."/>
        </authorList>
    </citation>
    <scope>NUCLEOTIDE SEQUENCE [LARGE SCALE GENOMIC DNA]</scope>
    <source>
        <strain evidence="8 9">AM80</strain>
    </source>
</reference>
<feature type="transmembrane region" description="Helical" evidence="6">
    <location>
        <begin position="231"/>
        <end position="249"/>
    </location>
</feature>
<keyword evidence="2 5" id="KW-0812">Transmembrane</keyword>
<evidence type="ECO:0000256" key="4">
    <source>
        <dbReference type="ARBA" id="ARBA00023136"/>
    </source>
</evidence>
<dbReference type="SMART" id="SM00724">
    <property type="entry name" value="TLC"/>
    <property type="match status" value="1"/>
</dbReference>
<evidence type="ECO:0000259" key="7">
    <source>
        <dbReference type="PROSITE" id="PS50922"/>
    </source>
</evidence>
<dbReference type="VEuPathDB" id="TriTrypDB:TRSC58_05745"/>
<dbReference type="GeneID" id="40334502"/>
<keyword evidence="9" id="KW-1185">Reference proteome</keyword>
<dbReference type="OMA" id="NMWMLVF"/>
<comment type="subcellular location">
    <subcellularLocation>
        <location evidence="1">Membrane</location>
        <topology evidence="1">Multi-pass membrane protein</topology>
    </subcellularLocation>
</comment>
<feature type="transmembrane region" description="Helical" evidence="6">
    <location>
        <begin position="152"/>
        <end position="169"/>
    </location>
</feature>
<dbReference type="InterPro" id="IPR016439">
    <property type="entry name" value="Lag1/Lac1-like"/>
</dbReference>
<feature type="transmembrane region" description="Helical" evidence="6">
    <location>
        <begin position="427"/>
        <end position="449"/>
    </location>
</feature>
<dbReference type="PANTHER" id="PTHR12560:SF0">
    <property type="entry name" value="LD18904P"/>
    <property type="match status" value="1"/>
</dbReference>
<feature type="transmembrane region" description="Helical" evidence="6">
    <location>
        <begin position="86"/>
        <end position="103"/>
    </location>
</feature>
<evidence type="ECO:0000313" key="8">
    <source>
        <dbReference type="EMBL" id="RNE94824.1"/>
    </source>
</evidence>
<dbReference type="InterPro" id="IPR006634">
    <property type="entry name" value="TLC-dom"/>
</dbReference>
<keyword evidence="4 5" id="KW-0472">Membrane</keyword>
<dbReference type="GO" id="GO:0046513">
    <property type="term" value="P:ceramide biosynthetic process"/>
    <property type="evidence" value="ECO:0007669"/>
    <property type="project" value="InterPro"/>
</dbReference>
<feature type="transmembrane region" description="Helical" evidence="6">
    <location>
        <begin position="354"/>
        <end position="375"/>
    </location>
</feature>
<dbReference type="GO" id="GO:0016020">
    <property type="term" value="C:membrane"/>
    <property type="evidence" value="ECO:0007669"/>
    <property type="project" value="UniProtKB-SubCell"/>
</dbReference>
<evidence type="ECO:0000256" key="5">
    <source>
        <dbReference type="PROSITE-ProRule" id="PRU00205"/>
    </source>
</evidence>
<evidence type="ECO:0000256" key="6">
    <source>
        <dbReference type="SAM" id="Phobius"/>
    </source>
</evidence>